<evidence type="ECO:0000256" key="9">
    <source>
        <dbReference type="ARBA" id="ARBA00023128"/>
    </source>
</evidence>
<evidence type="ECO:0000313" key="16">
    <source>
        <dbReference type="WBParaSite" id="BXY_0891100.1"/>
    </source>
</evidence>
<comment type="similarity">
    <text evidence="2 11">Belongs to the complex I NDUFS4 subunit family.</text>
</comment>
<gene>
    <name evidence="12" type="ORF">BXYJ_LOCUS1543</name>
</gene>
<dbReference type="SMR" id="A0A1I7S7C2"/>
<dbReference type="EMBL" id="CAJFCV020000001">
    <property type="protein sequence ID" value="CAG9084897.1"/>
    <property type="molecule type" value="Genomic_DNA"/>
</dbReference>
<comment type="function">
    <text evidence="1 11">Accessory subunit of the mitochondrial membrane respiratory chain NADH dehydrogenase (Complex I), that is believed not to be involved in catalysis. Complex I functions in the transfer of electrons from NADH to the respiratory chain. The immediate electron acceptor for the enzyme is believed to be ubiquinone.</text>
</comment>
<keyword evidence="4 11" id="KW-0813">Transport</keyword>
<sequence>MRRIFSNVRFLSTKQPTVRFPDAKRKTIEDVLGESKPKEAITVQQSVDEFQDLSGVPEEHKSERRAIIFRPVRNAMQSGWNGTQIWKIELDNQERWENPLMGWSSTADPLSNISMNLDFASQEDAISFCEKNQWPYEVETPQERQIKPKNYGSNFHWNKRTRVGTK</sequence>
<dbReference type="FunFam" id="3.30.160.190:FF:000001">
    <property type="entry name" value="NADH-ubiquinone oxidoreductase 21 kDa subunit mitochondrial"/>
    <property type="match status" value="1"/>
</dbReference>
<dbReference type="InterPro" id="IPR006885">
    <property type="entry name" value="NADH_UbQ_FeS_4_mit-like"/>
</dbReference>
<evidence type="ECO:0000313" key="14">
    <source>
        <dbReference type="Proteomes" id="UP000095284"/>
    </source>
</evidence>
<dbReference type="Proteomes" id="UP000095284">
    <property type="component" value="Unplaced"/>
</dbReference>
<organism evidence="14 16">
    <name type="scientific">Bursaphelenchus xylophilus</name>
    <name type="common">Pinewood nematode worm</name>
    <name type="synonym">Aphelenchoides xylophilus</name>
    <dbReference type="NCBI Taxonomy" id="6326"/>
    <lineage>
        <taxon>Eukaryota</taxon>
        <taxon>Metazoa</taxon>
        <taxon>Ecdysozoa</taxon>
        <taxon>Nematoda</taxon>
        <taxon>Chromadorea</taxon>
        <taxon>Rhabditida</taxon>
        <taxon>Tylenchina</taxon>
        <taxon>Tylenchomorpha</taxon>
        <taxon>Aphelenchoidea</taxon>
        <taxon>Aphelenchoididae</taxon>
        <taxon>Bursaphelenchus</taxon>
    </lineage>
</organism>
<evidence type="ECO:0000256" key="11">
    <source>
        <dbReference type="RuleBase" id="RU367010"/>
    </source>
</evidence>
<evidence type="ECO:0000256" key="6">
    <source>
        <dbReference type="ARBA" id="ARBA00022792"/>
    </source>
</evidence>
<dbReference type="Gene3D" id="3.30.160.190">
    <property type="entry name" value="atu1810 like domain"/>
    <property type="match status" value="1"/>
</dbReference>
<evidence type="ECO:0000313" key="13">
    <source>
        <dbReference type="EMBL" id="CAG9084897.1"/>
    </source>
</evidence>
<dbReference type="GO" id="GO:0022900">
    <property type="term" value="P:electron transport chain"/>
    <property type="evidence" value="ECO:0007669"/>
    <property type="project" value="InterPro"/>
</dbReference>
<dbReference type="Proteomes" id="UP000582659">
    <property type="component" value="Unassembled WGS sequence"/>
</dbReference>
<evidence type="ECO:0000256" key="8">
    <source>
        <dbReference type="ARBA" id="ARBA00022982"/>
    </source>
</evidence>
<accession>A0A1I7S7C2</accession>
<keyword evidence="5 11" id="KW-0679">Respiratory chain</keyword>
<evidence type="ECO:0000256" key="10">
    <source>
        <dbReference type="ARBA" id="ARBA00023136"/>
    </source>
</evidence>
<dbReference type="PANTHER" id="PTHR12219">
    <property type="entry name" value="NADH-UBIQUINONE OXIDOREDUCTASE"/>
    <property type="match status" value="1"/>
</dbReference>
<dbReference type="eggNOG" id="KOG3389">
    <property type="taxonomic scope" value="Eukaryota"/>
</dbReference>
<dbReference type="EMBL" id="CAJFDI010000001">
    <property type="protein sequence ID" value="CAD5209653.1"/>
    <property type="molecule type" value="Genomic_DNA"/>
</dbReference>
<reference evidence="16" key="1">
    <citation type="submission" date="2016-11" db="UniProtKB">
        <authorList>
            <consortium name="WormBaseParasite"/>
        </authorList>
    </citation>
    <scope>IDENTIFICATION</scope>
</reference>
<evidence type="ECO:0000256" key="1">
    <source>
        <dbReference type="ARBA" id="ARBA00003195"/>
    </source>
</evidence>
<keyword evidence="7 11" id="KW-0809">Transit peptide</keyword>
<dbReference type="AlphaFoldDB" id="A0A1I7S7C2"/>
<keyword evidence="10 11" id="KW-0472">Membrane</keyword>
<dbReference type="Proteomes" id="UP000659654">
    <property type="component" value="Unassembled WGS sequence"/>
</dbReference>
<evidence type="ECO:0000256" key="5">
    <source>
        <dbReference type="ARBA" id="ARBA00022660"/>
    </source>
</evidence>
<keyword evidence="9 11" id="KW-0496">Mitochondrion</keyword>
<proteinExistence type="inferred from homology"/>
<dbReference type="OrthoDB" id="3089at2759"/>
<protein>
    <recommendedName>
        <fullName evidence="3 11">NADH dehydrogenase [ubiquinone] iron-sulfur protein 4, mitochondrial</fullName>
    </recommendedName>
</protein>
<dbReference type="WBParaSite" id="BXY_0891100.1">
    <property type="protein sequence ID" value="BXY_0891100.1"/>
    <property type="gene ID" value="BXY_0891100"/>
</dbReference>
<evidence type="ECO:0000256" key="4">
    <source>
        <dbReference type="ARBA" id="ARBA00022448"/>
    </source>
</evidence>
<name>A0A1I7S7C2_BURXY</name>
<dbReference type="Pfam" id="PF04800">
    <property type="entry name" value="NDUS4"/>
    <property type="match status" value="1"/>
</dbReference>
<dbReference type="GO" id="GO:0005743">
    <property type="term" value="C:mitochondrial inner membrane"/>
    <property type="evidence" value="ECO:0007669"/>
    <property type="project" value="UniProtKB-SubCell"/>
</dbReference>
<evidence type="ECO:0000313" key="15">
    <source>
        <dbReference type="Proteomes" id="UP000659654"/>
    </source>
</evidence>
<dbReference type="PANTHER" id="PTHR12219:SF8">
    <property type="entry name" value="NADH DEHYDROGENASE [UBIQUINONE] IRON-SULFUR PROTEIN 4, MITOCHONDRIAL"/>
    <property type="match status" value="1"/>
</dbReference>
<reference evidence="13" key="2">
    <citation type="submission" date="2020-08" db="EMBL/GenBank/DDBJ databases">
        <authorList>
            <person name="Kikuchi T."/>
        </authorList>
    </citation>
    <scope>NUCLEOTIDE SEQUENCE</scope>
    <source>
        <strain evidence="12">Ka4C1</strain>
    </source>
</reference>
<dbReference type="InterPro" id="IPR038532">
    <property type="entry name" value="NDUFS4-like_sf"/>
</dbReference>
<comment type="subcellular location">
    <subcellularLocation>
        <location evidence="11">Mitochondrion inner membrane</location>
        <topology evidence="11">Peripheral membrane protein</topology>
        <orientation evidence="11">Matrix side</orientation>
    </subcellularLocation>
</comment>
<evidence type="ECO:0000256" key="2">
    <source>
        <dbReference type="ARBA" id="ARBA00005882"/>
    </source>
</evidence>
<keyword evidence="8 11" id="KW-0249">Electron transport</keyword>
<evidence type="ECO:0000313" key="12">
    <source>
        <dbReference type="EMBL" id="CAD5209653.1"/>
    </source>
</evidence>
<evidence type="ECO:0000256" key="3">
    <source>
        <dbReference type="ARBA" id="ARBA00015796"/>
    </source>
</evidence>
<evidence type="ECO:0000256" key="7">
    <source>
        <dbReference type="ARBA" id="ARBA00022946"/>
    </source>
</evidence>
<keyword evidence="15" id="KW-1185">Reference proteome</keyword>
<keyword evidence="6 11" id="KW-0999">Mitochondrion inner membrane</keyword>